<proteinExistence type="predicted"/>
<dbReference type="RefSeq" id="WP_004800588.1">
    <property type="nucleotide sequence ID" value="NZ_CAUFDR010000022.1"/>
</dbReference>
<keyword evidence="1" id="KW-0812">Transmembrane</keyword>
<feature type="transmembrane region" description="Helical" evidence="1">
    <location>
        <begin position="50"/>
        <end position="69"/>
    </location>
</feature>
<evidence type="ECO:0000313" key="3">
    <source>
        <dbReference type="EMBL" id="RHM14519.1"/>
    </source>
</evidence>
<feature type="transmembrane region" description="Helical" evidence="1">
    <location>
        <begin position="148"/>
        <end position="171"/>
    </location>
</feature>
<reference evidence="2" key="2">
    <citation type="submission" date="2021-02" db="EMBL/GenBank/DDBJ databases">
        <title>Infant gut strain persistence is associated with maternal origin, phylogeny, and functional potential including surface adhesion and iron acquisition.</title>
        <authorList>
            <person name="Lou Y.C."/>
        </authorList>
    </citation>
    <scope>NUCLEOTIDE SEQUENCE</scope>
    <source>
        <strain evidence="2">L3_108_103G1_dasL3_108_103G1_concoct_2</strain>
    </source>
</reference>
<keyword evidence="1" id="KW-1133">Transmembrane helix</keyword>
<keyword evidence="1" id="KW-0472">Membrane</keyword>
<dbReference type="EMBL" id="JAGZMZ010000012">
    <property type="protein sequence ID" value="MBS4884319.1"/>
    <property type="molecule type" value="Genomic_DNA"/>
</dbReference>
<feature type="transmembrane region" description="Helical" evidence="1">
    <location>
        <begin position="81"/>
        <end position="103"/>
    </location>
</feature>
<dbReference type="Proteomes" id="UP000284868">
    <property type="component" value="Unassembled WGS sequence"/>
</dbReference>
<reference evidence="3 4" key="1">
    <citation type="submission" date="2018-08" db="EMBL/GenBank/DDBJ databases">
        <title>A genome reference for cultivated species of the human gut microbiota.</title>
        <authorList>
            <person name="Zou Y."/>
            <person name="Xue W."/>
            <person name="Luo G."/>
        </authorList>
    </citation>
    <scope>NUCLEOTIDE SEQUENCE [LARGE SCALE GENOMIC DNA]</scope>
    <source>
        <strain evidence="3 4">AF35-6BH</strain>
    </source>
</reference>
<dbReference type="OrthoDB" id="1654854at2"/>
<dbReference type="AlphaFoldDB" id="A0A415PP88"/>
<organism evidence="3 4">
    <name type="scientific">Amedibacillus dolichus</name>
    <dbReference type="NCBI Taxonomy" id="31971"/>
    <lineage>
        <taxon>Bacteria</taxon>
        <taxon>Bacillati</taxon>
        <taxon>Bacillota</taxon>
        <taxon>Erysipelotrichia</taxon>
        <taxon>Erysipelotrichales</taxon>
        <taxon>Erysipelotrichaceae</taxon>
        <taxon>Amedibacillus</taxon>
    </lineage>
</organism>
<comment type="caution">
    <text evidence="3">The sequence shown here is derived from an EMBL/GenBank/DDBJ whole genome shotgun (WGS) entry which is preliminary data.</text>
</comment>
<dbReference type="EMBL" id="QRPK01000007">
    <property type="protein sequence ID" value="RHM14519.1"/>
    <property type="molecule type" value="Genomic_DNA"/>
</dbReference>
<name>A0A415PP88_9FIRM</name>
<dbReference type="GeneID" id="92794017"/>
<evidence type="ECO:0000313" key="4">
    <source>
        <dbReference type="Proteomes" id="UP000284868"/>
    </source>
</evidence>
<evidence type="ECO:0000256" key="1">
    <source>
        <dbReference type="SAM" id="Phobius"/>
    </source>
</evidence>
<protein>
    <submittedName>
        <fullName evidence="3">Uncharacterized protein</fullName>
    </submittedName>
</protein>
<gene>
    <name evidence="3" type="ORF">DWZ83_02505</name>
    <name evidence="2" type="ORF">KHZ85_06090</name>
</gene>
<evidence type="ECO:0000313" key="2">
    <source>
        <dbReference type="EMBL" id="MBS4884319.1"/>
    </source>
</evidence>
<dbReference type="Proteomes" id="UP000753219">
    <property type="component" value="Unassembled WGS sequence"/>
</dbReference>
<feature type="transmembrane region" description="Helical" evidence="1">
    <location>
        <begin position="115"/>
        <end position="136"/>
    </location>
</feature>
<feature type="transmembrane region" description="Helical" evidence="1">
    <location>
        <begin position="20"/>
        <end position="43"/>
    </location>
</feature>
<sequence>MSRFFDSLMDTKDKRYHGTLILMLAVFGSIAITYIILGVSLCMVKDYDNVFALLDMPYITWTYLARLVLEAMSMPSLTFGNIVISMLRCIGWLEFVAVFFAVICYRTLERHRATFAGLLLLVIEVFVCGGVSLSALSCTTLKALIVRLQFMGMSIVAINTILLVLIGFYCYRQVKQYRHALAYDAVEIKELEEE</sequence>
<accession>A0A415PP88</accession>
<keyword evidence="4" id="KW-1185">Reference proteome</keyword>